<reference evidence="1 2" key="1">
    <citation type="submission" date="2019-04" db="EMBL/GenBank/DDBJ databases">
        <title>Friends and foes A comparative genomics study of 23 Aspergillus species from section Flavi.</title>
        <authorList>
            <consortium name="DOE Joint Genome Institute"/>
            <person name="Kjaerbolling I."/>
            <person name="Vesth T."/>
            <person name="Frisvad J.C."/>
            <person name="Nybo J.L."/>
            <person name="Theobald S."/>
            <person name="Kildgaard S."/>
            <person name="Isbrandt T."/>
            <person name="Kuo A."/>
            <person name="Sato A."/>
            <person name="Lyhne E.K."/>
            <person name="Kogle M.E."/>
            <person name="Wiebenga A."/>
            <person name="Kun R.S."/>
            <person name="Lubbers R.J."/>
            <person name="Makela M.R."/>
            <person name="Barry K."/>
            <person name="Chovatia M."/>
            <person name="Clum A."/>
            <person name="Daum C."/>
            <person name="Haridas S."/>
            <person name="He G."/>
            <person name="LaButti K."/>
            <person name="Lipzen A."/>
            <person name="Mondo S."/>
            <person name="Riley R."/>
            <person name="Salamov A."/>
            <person name="Simmons B.A."/>
            <person name="Magnuson J.K."/>
            <person name="Henrissat B."/>
            <person name="Mortensen U.H."/>
            <person name="Larsen T.O."/>
            <person name="Devries R.P."/>
            <person name="Grigoriev I.V."/>
            <person name="Machida M."/>
            <person name="Baker S.E."/>
            <person name="Andersen M.R."/>
        </authorList>
    </citation>
    <scope>NUCLEOTIDE SEQUENCE [LARGE SCALE GENOMIC DNA]</scope>
    <source>
        <strain evidence="1 2">CBS 151.66</strain>
    </source>
</reference>
<dbReference type="EMBL" id="ML732163">
    <property type="protein sequence ID" value="KAB8077899.1"/>
    <property type="molecule type" value="Genomic_DNA"/>
</dbReference>
<dbReference type="Pfam" id="PF13424">
    <property type="entry name" value="TPR_12"/>
    <property type="match status" value="1"/>
</dbReference>
<gene>
    <name evidence="1" type="ORF">BDV29DRAFT_153198</name>
</gene>
<dbReference type="OrthoDB" id="5986190at2759"/>
<dbReference type="AlphaFoldDB" id="A0A5N5XAZ9"/>
<dbReference type="InterPro" id="IPR011990">
    <property type="entry name" value="TPR-like_helical_dom_sf"/>
</dbReference>
<organism evidence="1 2">
    <name type="scientific">Aspergillus leporis</name>
    <dbReference type="NCBI Taxonomy" id="41062"/>
    <lineage>
        <taxon>Eukaryota</taxon>
        <taxon>Fungi</taxon>
        <taxon>Dikarya</taxon>
        <taxon>Ascomycota</taxon>
        <taxon>Pezizomycotina</taxon>
        <taxon>Eurotiomycetes</taxon>
        <taxon>Eurotiomycetidae</taxon>
        <taxon>Eurotiales</taxon>
        <taxon>Aspergillaceae</taxon>
        <taxon>Aspergillus</taxon>
        <taxon>Aspergillus subgen. Circumdati</taxon>
    </lineage>
</organism>
<dbReference type="SUPFAM" id="SSF48452">
    <property type="entry name" value="TPR-like"/>
    <property type="match status" value="1"/>
</dbReference>
<name>A0A5N5XAZ9_9EURO</name>
<dbReference type="Proteomes" id="UP000326565">
    <property type="component" value="Unassembled WGS sequence"/>
</dbReference>
<accession>A0A5N5XAZ9</accession>
<sequence length="191" mass="22054">MNFSRLTSRYVLADGYLRDGQIQKVIEVLEPVVNKKDDILDQDDQSRRASQYLLAEAYQDGQIKKAIELLEHVINIESGILDQNDPFRLASQHALAKAYKEDGQIKKAIELLEHVVNIKNDILDQDDSSRLDAAYLMKITPLYGHTCTPWRGYLKYTTKCKGKRWILEKARAKCRVALYPNDSLTDRKENR</sequence>
<evidence type="ECO:0008006" key="3">
    <source>
        <dbReference type="Google" id="ProtNLM"/>
    </source>
</evidence>
<protein>
    <recommendedName>
        <fullName evidence="3">MalT-like TPR region domain-containing protein</fullName>
    </recommendedName>
</protein>
<keyword evidence="2" id="KW-1185">Reference proteome</keyword>
<evidence type="ECO:0000313" key="1">
    <source>
        <dbReference type="EMBL" id="KAB8077899.1"/>
    </source>
</evidence>
<evidence type="ECO:0000313" key="2">
    <source>
        <dbReference type="Proteomes" id="UP000326565"/>
    </source>
</evidence>
<dbReference type="Gene3D" id="1.25.40.10">
    <property type="entry name" value="Tetratricopeptide repeat domain"/>
    <property type="match status" value="1"/>
</dbReference>
<proteinExistence type="predicted"/>